<comment type="subunit">
    <text evidence="7">Component of the gamma-tubulin ring complex (gTuRC) consisting of TUBGCP2, TUBGCP3, TUBGCP4, TUBGCP5 and TUBGCP6 and gamma-tubulin TUBG1 or TUBG2. TUBGCP2, TUBGCP3, TUBGCP4, TUBGCP5 and TUBGCP6 assemble in a 5:5:2:1:1 stoichiometry; each is associated with a gamma-tubulin, thereby arranging 14 gamma-tubulins in a helical manner. Gamma-tubulin at the first position is blocked by TUBGCP3 at the last position, allowing 13 protafilaments to grow into a microtubule. The gTuRC (via TUBGCP3 and TUBGCP6) interacts with ACTB and MZT1; the interactions form a luminal bridge that stabilizes the initial structure during complex assembly. The gTuRC (via TUBGCP2) interacts with MZT2A/MZT2B and CDK5RAP2 (via CM1 motif); the interactions play a role in gTuRC activation.</text>
</comment>
<evidence type="ECO:0000313" key="11">
    <source>
        <dbReference type="EMBL" id="HDB09361.1"/>
    </source>
</evidence>
<dbReference type="AlphaFoldDB" id="A0A480PG84"/>
<comment type="subcellular location">
    <subcellularLocation>
        <location evidence="1">Cytoplasm</location>
        <location evidence="1">Cytoskeleton</location>
        <location evidence="1">Microtubule organizing center</location>
        <location evidence="1">Centrosome</location>
    </subcellularLocation>
</comment>
<dbReference type="GO" id="GO:0000922">
    <property type="term" value="C:spindle pole"/>
    <property type="evidence" value="ECO:0007669"/>
    <property type="project" value="InterPro"/>
</dbReference>
<name>A0A480PG84_PIG</name>
<evidence type="ECO:0000256" key="8">
    <source>
        <dbReference type="RuleBase" id="RU363050"/>
    </source>
</evidence>
<dbReference type="InterPro" id="IPR007259">
    <property type="entry name" value="GCP"/>
</dbReference>
<evidence type="ECO:0000256" key="1">
    <source>
        <dbReference type="ARBA" id="ARBA00004300"/>
    </source>
</evidence>
<evidence type="ECO:0000256" key="9">
    <source>
        <dbReference type="SAM" id="MobiDB-lite"/>
    </source>
</evidence>
<dbReference type="PANTHER" id="PTHR19302">
    <property type="entry name" value="GAMMA TUBULIN COMPLEX PROTEIN"/>
    <property type="match status" value="1"/>
</dbReference>
<dbReference type="PANTHER" id="PTHR19302:SF70">
    <property type="entry name" value="GAMMA-TUBULIN COMPLEX COMPONENT 6"/>
    <property type="match status" value="1"/>
</dbReference>
<feature type="compositionally biased region" description="Polar residues" evidence="9">
    <location>
        <begin position="460"/>
        <end position="473"/>
    </location>
</feature>
<feature type="region of interest" description="Disordered" evidence="9">
    <location>
        <begin position="209"/>
        <end position="228"/>
    </location>
</feature>
<keyword evidence="3 8" id="KW-0963">Cytoplasm</keyword>
<dbReference type="FunFam" id="1.20.120.1900:FF:000004">
    <property type="entry name" value="gamma-tubulin complex component 6 isoform X1"/>
    <property type="match status" value="1"/>
</dbReference>
<feature type="region of interest" description="Disordered" evidence="9">
    <location>
        <begin position="379"/>
        <end position="477"/>
    </location>
</feature>
<evidence type="ECO:0000259" key="10">
    <source>
        <dbReference type="Pfam" id="PF04130"/>
    </source>
</evidence>
<dbReference type="InterPro" id="IPR040457">
    <property type="entry name" value="GCP_C"/>
</dbReference>
<feature type="compositionally biased region" description="Low complexity" evidence="9">
    <location>
        <begin position="392"/>
        <end position="403"/>
    </location>
</feature>
<feature type="domain" description="Gamma tubulin complex component C-terminal" evidence="10">
    <location>
        <begin position="584"/>
        <end position="887"/>
    </location>
</feature>
<dbReference type="EMBL" id="DQIR01153885">
    <property type="protein sequence ID" value="HDB09362.1"/>
    <property type="molecule type" value="Transcribed_RNA"/>
</dbReference>
<keyword evidence="5 8" id="KW-0206">Cytoskeleton</keyword>
<keyword evidence="4 8" id="KW-0493">Microtubule</keyword>
<evidence type="ECO:0000256" key="3">
    <source>
        <dbReference type="ARBA" id="ARBA00022490"/>
    </source>
</evidence>
<comment type="similarity">
    <text evidence="2 8">Belongs to the TUBGCP family.</text>
</comment>
<feature type="region of interest" description="Disordered" evidence="9">
    <location>
        <begin position="115"/>
        <end position="158"/>
    </location>
</feature>
<sequence>MWAACRRPVPPRAVQPLGHWLHSGLTTVTSPVCGCRQALVDHYSKLSAEAARRERKALWRVQRHRLADARRRFLLEEEKRVQGMLGAVSEGKPPEPLAVLPGACSQASLPCPEHPDGGGGCGSGPAEQPKAARDGPRGPSRLMPQLPESPAEAACGSGPGAGLLLDPVEDPGLLSVGLSIRDFLPTAQGAEQPLHTGSALVLEEALQTIGSDLPPPAPSAAVGTGPSGPQEYDFRTILRPAVATSAFPGPLQSTGGGLGSEGQPQWEDTHVQLDMCVLDGQVALPHACSPQKTSPQEGSQAMGQLLRQVSEGDVPTGGYASGTAPSRPRWNVHGHVSDASIKVGENVCDVVPSRPRWNVHGHVSQSQVTLGVLSGEAEPIVPRPHQTPPDHGSQSGLSLGAQSPAQEGEPQPAAETAVEGAESGPQASPTAGAAPGVLGGGSPEEPGRSEDTVDLPASCHPSSQEGVDTQSSPGLGEEAAQRWGMEQAYLAGLAGQYRLEQYPDSYEAMSEPPVARLLHHGLPRAFALPEDSGVQPDTDETAVQLSELLPLPVLMKHSVTAPLAAHVSLVNKAAVDYFFVELHLGAHFEALRHFLLMEDGEFAQSLSDLLFEKLGAGQTPGELLSPLVLNSVLSKALQYSLHGDTPHAANLSFALKFLPEAFAPNAPDVLSCLELRYKVDWPLNIVVTEGCLSRYSGIFSFLLQLKLMMWTLKDVCFHLKRTARMSHVASSVQFRQLQLFKHEMQHFVKVIQGYIANQILHVTWCEFRARLASVGDLEEIQRAHAEYLHKAVFRGLLTEKAAPAMNIIHSLFSLVLKFRSQLISQPWGLAGGPHGAEHPNFALMQQSYSTFKYYSHFLFKVVSKLVNRGYQPHLEDFLLRINFNNYYQDA</sequence>
<dbReference type="GO" id="GO:0005874">
    <property type="term" value="C:microtubule"/>
    <property type="evidence" value="ECO:0007669"/>
    <property type="project" value="UniProtKB-KW"/>
</dbReference>
<evidence type="ECO:0000256" key="4">
    <source>
        <dbReference type="ARBA" id="ARBA00022701"/>
    </source>
</evidence>
<comment type="function">
    <text evidence="6">Component of the gamma-tubulin ring complex (gTuRC) which mediates microtubule nucleation. The gTuRC regulates the minus-end nucleation of alpha-beta tubulin heterodimers that grow into microtubule protafilaments, a critical step in centrosome duplication and spindle formation.</text>
</comment>
<evidence type="ECO:0000256" key="5">
    <source>
        <dbReference type="ARBA" id="ARBA00023212"/>
    </source>
</evidence>
<evidence type="ECO:0000256" key="6">
    <source>
        <dbReference type="ARBA" id="ARBA00093416"/>
    </source>
</evidence>
<reference evidence="11" key="1">
    <citation type="journal article" date="2019" name="PeerJ">
        <title>Genes of the pig, Sus scrofa, reconstructed with EvidentialGene.</title>
        <authorList>
            <person name="Gilbert D.G."/>
        </authorList>
    </citation>
    <scope>NUCLEOTIDE SEQUENCE</scope>
</reference>
<proteinExistence type="inferred from homology"/>
<protein>
    <recommendedName>
        <fullName evidence="8">Gamma-tubulin complex component</fullName>
    </recommendedName>
</protein>
<dbReference type="Pfam" id="PF04130">
    <property type="entry name" value="GCP_C_terminal"/>
    <property type="match status" value="1"/>
</dbReference>
<dbReference type="EMBL" id="DQIR01153884">
    <property type="protein sequence ID" value="HDB09361.1"/>
    <property type="molecule type" value="Transcribed_RNA"/>
</dbReference>
<organism evidence="11">
    <name type="scientific">Sus scrofa</name>
    <name type="common">Pig</name>
    <dbReference type="NCBI Taxonomy" id="9823"/>
    <lineage>
        <taxon>Eukaryota</taxon>
        <taxon>Metazoa</taxon>
        <taxon>Chordata</taxon>
        <taxon>Craniata</taxon>
        <taxon>Vertebrata</taxon>
        <taxon>Euteleostomi</taxon>
        <taxon>Mammalia</taxon>
        <taxon>Eutheria</taxon>
        <taxon>Laurasiatheria</taxon>
        <taxon>Artiodactyla</taxon>
        <taxon>Suina</taxon>
        <taxon>Suidae</taxon>
        <taxon>Sus</taxon>
    </lineage>
</organism>
<dbReference type="Gene3D" id="1.20.120.1900">
    <property type="entry name" value="Gamma-tubulin complex, C-terminal domain"/>
    <property type="match status" value="1"/>
</dbReference>
<dbReference type="GO" id="GO:0005813">
    <property type="term" value="C:centrosome"/>
    <property type="evidence" value="ECO:0007669"/>
    <property type="project" value="UniProtKB-SubCell"/>
</dbReference>
<dbReference type="GO" id="GO:0043015">
    <property type="term" value="F:gamma-tubulin binding"/>
    <property type="evidence" value="ECO:0007669"/>
    <property type="project" value="InterPro"/>
</dbReference>
<feature type="region of interest" description="Disordered" evidence="9">
    <location>
        <begin position="311"/>
        <end position="331"/>
    </location>
</feature>
<dbReference type="GO" id="GO:0007020">
    <property type="term" value="P:microtubule nucleation"/>
    <property type="evidence" value="ECO:0007669"/>
    <property type="project" value="InterPro"/>
</dbReference>
<dbReference type="InterPro" id="IPR042241">
    <property type="entry name" value="GCP_C_sf"/>
</dbReference>
<evidence type="ECO:0000256" key="7">
    <source>
        <dbReference type="ARBA" id="ARBA00093551"/>
    </source>
</evidence>
<accession>A0A480PG84</accession>
<evidence type="ECO:0000256" key="2">
    <source>
        <dbReference type="ARBA" id="ARBA00010337"/>
    </source>
</evidence>